<dbReference type="GO" id="GO:0016020">
    <property type="term" value="C:membrane"/>
    <property type="evidence" value="ECO:0007669"/>
    <property type="project" value="UniProtKB-SubCell"/>
</dbReference>
<dbReference type="AlphaFoldDB" id="A0A8J5MMM3"/>
<keyword evidence="5 8" id="KW-0472">Membrane</keyword>
<feature type="domain" description="Discoidin" evidence="9">
    <location>
        <begin position="2"/>
        <end position="99"/>
    </location>
</feature>
<keyword evidence="3" id="KW-0732">Signal</keyword>
<evidence type="ECO:0000256" key="8">
    <source>
        <dbReference type="SAM" id="Phobius"/>
    </source>
</evidence>
<protein>
    <submittedName>
        <fullName evidence="10">Discoidin domain-containing receptor 2-like 1</fullName>
    </submittedName>
</protein>
<accession>A0A8J5MMM3</accession>
<keyword evidence="10" id="KW-0675">Receptor</keyword>
<sequence>MSGYEWIGWKNDSRQTQPVEITFEFDSVRNFTGLHMYTNNFFTKDTQVFSRARVLFSVGGEHYHVQPAVEFEYVVDRIFEHARNVTIRLHNAAAKYHRLLSSLTEPCRCNMTEPAAHTDGGGGEGGTGFLVGGLVTSGVVFGVVPVALCILYYRLRLTKKTSKTSLSQENGVDSRKVSMKMKDLHINMNLSQLSNSYSRAKGNLYGHVAMDEEGAAMYQEPQGPIHNPGYHPGSSHPALRHDLRVLCLWILMTPWTMLYLMNVTPPPFSDVHHHLHLFH</sequence>
<evidence type="ECO:0000256" key="3">
    <source>
        <dbReference type="ARBA" id="ARBA00022729"/>
    </source>
</evidence>
<comment type="subcellular location">
    <subcellularLocation>
        <location evidence="1">Membrane</location>
        <topology evidence="1">Single-pass type I membrane protein</topology>
    </subcellularLocation>
</comment>
<dbReference type="Pfam" id="PF21114">
    <property type="entry name" value="DDR1-2_DS-like"/>
    <property type="match status" value="1"/>
</dbReference>
<keyword evidence="11" id="KW-1185">Reference proteome</keyword>
<comment type="caution">
    <text evidence="10">The sequence shown here is derived from an EMBL/GenBank/DDBJ whole genome shotgun (WGS) entry which is preliminary data.</text>
</comment>
<dbReference type="Proteomes" id="UP000747542">
    <property type="component" value="Unassembled WGS sequence"/>
</dbReference>
<proteinExistence type="predicted"/>
<evidence type="ECO:0000256" key="4">
    <source>
        <dbReference type="ARBA" id="ARBA00022989"/>
    </source>
</evidence>
<name>A0A8J5MMM3_HOMAM</name>
<keyword evidence="7" id="KW-0325">Glycoprotein</keyword>
<reference evidence="10" key="1">
    <citation type="journal article" date="2021" name="Sci. Adv.">
        <title>The American lobster genome reveals insights on longevity, neural, and immune adaptations.</title>
        <authorList>
            <person name="Polinski J.M."/>
            <person name="Zimin A.V."/>
            <person name="Clark K.F."/>
            <person name="Kohn A.B."/>
            <person name="Sadowski N."/>
            <person name="Timp W."/>
            <person name="Ptitsyn A."/>
            <person name="Khanna P."/>
            <person name="Romanova D.Y."/>
            <person name="Williams P."/>
            <person name="Greenwood S.J."/>
            <person name="Moroz L.L."/>
            <person name="Walt D.R."/>
            <person name="Bodnar A.G."/>
        </authorList>
    </citation>
    <scope>NUCLEOTIDE SEQUENCE</scope>
    <source>
        <strain evidence="10">GMGI-L3</strain>
    </source>
</reference>
<dbReference type="EMBL" id="JAHLQT010039062">
    <property type="protein sequence ID" value="KAG7156742.1"/>
    <property type="molecule type" value="Genomic_DNA"/>
</dbReference>
<dbReference type="Gene3D" id="2.60.120.1190">
    <property type="match status" value="1"/>
</dbReference>
<keyword evidence="2 8" id="KW-0812">Transmembrane</keyword>
<keyword evidence="6" id="KW-1015">Disulfide bond</keyword>
<evidence type="ECO:0000259" key="9">
    <source>
        <dbReference type="Pfam" id="PF21114"/>
    </source>
</evidence>
<feature type="transmembrane region" description="Helical" evidence="8">
    <location>
        <begin position="243"/>
        <end position="261"/>
    </location>
</feature>
<evidence type="ECO:0000256" key="7">
    <source>
        <dbReference type="ARBA" id="ARBA00023180"/>
    </source>
</evidence>
<evidence type="ECO:0000256" key="2">
    <source>
        <dbReference type="ARBA" id="ARBA00022692"/>
    </source>
</evidence>
<gene>
    <name evidence="10" type="primary">Ddr2-L1</name>
    <name evidence="10" type="ORF">Hamer_G006739</name>
</gene>
<evidence type="ECO:0000256" key="5">
    <source>
        <dbReference type="ARBA" id="ARBA00023136"/>
    </source>
</evidence>
<keyword evidence="4 8" id="KW-1133">Transmembrane helix</keyword>
<evidence type="ECO:0000256" key="1">
    <source>
        <dbReference type="ARBA" id="ARBA00004479"/>
    </source>
</evidence>
<evidence type="ECO:0000313" key="11">
    <source>
        <dbReference type="Proteomes" id="UP000747542"/>
    </source>
</evidence>
<evidence type="ECO:0000313" key="10">
    <source>
        <dbReference type="EMBL" id="KAG7156742.1"/>
    </source>
</evidence>
<evidence type="ECO:0000256" key="6">
    <source>
        <dbReference type="ARBA" id="ARBA00023157"/>
    </source>
</evidence>
<dbReference type="InterPro" id="IPR048525">
    <property type="entry name" value="DDR1-2_DS-like"/>
</dbReference>
<feature type="transmembrane region" description="Helical" evidence="8">
    <location>
        <begin position="129"/>
        <end position="153"/>
    </location>
</feature>
<organism evidence="10 11">
    <name type="scientific">Homarus americanus</name>
    <name type="common">American lobster</name>
    <dbReference type="NCBI Taxonomy" id="6706"/>
    <lineage>
        <taxon>Eukaryota</taxon>
        <taxon>Metazoa</taxon>
        <taxon>Ecdysozoa</taxon>
        <taxon>Arthropoda</taxon>
        <taxon>Crustacea</taxon>
        <taxon>Multicrustacea</taxon>
        <taxon>Malacostraca</taxon>
        <taxon>Eumalacostraca</taxon>
        <taxon>Eucarida</taxon>
        <taxon>Decapoda</taxon>
        <taxon>Pleocyemata</taxon>
        <taxon>Astacidea</taxon>
        <taxon>Nephropoidea</taxon>
        <taxon>Nephropidae</taxon>
        <taxon>Homarus</taxon>
    </lineage>
</organism>